<protein>
    <submittedName>
        <fullName evidence="2">Guanylate cyclase domain-containing protein</fullName>
    </submittedName>
</protein>
<accession>A0A699ZR76</accession>
<dbReference type="Proteomes" id="UP000485058">
    <property type="component" value="Unassembled WGS sequence"/>
</dbReference>
<proteinExistence type="predicted"/>
<dbReference type="GO" id="GO:0035556">
    <property type="term" value="P:intracellular signal transduction"/>
    <property type="evidence" value="ECO:0007669"/>
    <property type="project" value="InterPro"/>
</dbReference>
<reference evidence="2 3" key="1">
    <citation type="submission" date="2020-02" db="EMBL/GenBank/DDBJ databases">
        <title>Draft genome sequence of Haematococcus lacustris strain NIES-144.</title>
        <authorList>
            <person name="Morimoto D."/>
            <person name="Nakagawa S."/>
            <person name="Yoshida T."/>
            <person name="Sawayama S."/>
        </authorList>
    </citation>
    <scope>NUCLEOTIDE SEQUENCE [LARGE SCALE GENOMIC DNA]</scope>
    <source>
        <strain evidence="2 3">NIES-144</strain>
    </source>
</reference>
<feature type="domain" description="Guanylate cyclase" evidence="1">
    <location>
        <begin position="8"/>
        <end position="55"/>
    </location>
</feature>
<comment type="caution">
    <text evidence="2">The sequence shown here is derived from an EMBL/GenBank/DDBJ whole genome shotgun (WGS) entry which is preliminary data.</text>
</comment>
<organism evidence="2 3">
    <name type="scientific">Haematococcus lacustris</name>
    <name type="common">Green alga</name>
    <name type="synonym">Haematococcus pluvialis</name>
    <dbReference type="NCBI Taxonomy" id="44745"/>
    <lineage>
        <taxon>Eukaryota</taxon>
        <taxon>Viridiplantae</taxon>
        <taxon>Chlorophyta</taxon>
        <taxon>core chlorophytes</taxon>
        <taxon>Chlorophyceae</taxon>
        <taxon>CS clade</taxon>
        <taxon>Chlamydomonadales</taxon>
        <taxon>Haematococcaceae</taxon>
        <taxon>Haematococcus</taxon>
    </lineage>
</organism>
<dbReference type="SUPFAM" id="SSF55073">
    <property type="entry name" value="Nucleotide cyclase"/>
    <property type="match status" value="1"/>
</dbReference>
<gene>
    <name evidence="2" type="ORF">HaLaN_18528</name>
</gene>
<dbReference type="AlphaFoldDB" id="A0A699ZR76"/>
<keyword evidence="3" id="KW-1185">Reference proteome</keyword>
<dbReference type="InterPro" id="IPR001054">
    <property type="entry name" value="A/G_cyclase"/>
</dbReference>
<name>A0A699ZR76_HAELA</name>
<evidence type="ECO:0000313" key="2">
    <source>
        <dbReference type="EMBL" id="GFH21264.1"/>
    </source>
</evidence>
<evidence type="ECO:0000313" key="3">
    <source>
        <dbReference type="Proteomes" id="UP000485058"/>
    </source>
</evidence>
<dbReference type="InterPro" id="IPR029787">
    <property type="entry name" value="Nucleotide_cyclase"/>
</dbReference>
<dbReference type="Pfam" id="PF00211">
    <property type="entry name" value="Guanylate_cyc"/>
    <property type="match status" value="1"/>
</dbReference>
<sequence length="74" mass="8089">MTWSALLGAAGLPGRLQVSQATFQLLPPERQRTEWEERGSVLVKGKGIMSTYLLRTSHATTADCKAEPIPPPNQ</sequence>
<dbReference type="Gene3D" id="3.30.70.1230">
    <property type="entry name" value="Nucleotide cyclase"/>
    <property type="match status" value="1"/>
</dbReference>
<dbReference type="GO" id="GO:0009190">
    <property type="term" value="P:cyclic nucleotide biosynthetic process"/>
    <property type="evidence" value="ECO:0007669"/>
    <property type="project" value="InterPro"/>
</dbReference>
<evidence type="ECO:0000259" key="1">
    <source>
        <dbReference type="Pfam" id="PF00211"/>
    </source>
</evidence>
<dbReference type="EMBL" id="BLLF01001792">
    <property type="protein sequence ID" value="GFH21264.1"/>
    <property type="molecule type" value="Genomic_DNA"/>
</dbReference>